<name>A0ABN7SW92_OIKDI</name>
<evidence type="ECO:0000256" key="1">
    <source>
        <dbReference type="ARBA" id="ARBA00022837"/>
    </source>
</evidence>
<dbReference type="EMBL" id="OU015566">
    <property type="protein sequence ID" value="CAG5105760.1"/>
    <property type="molecule type" value="Genomic_DNA"/>
</dbReference>
<sequence length="213" mass="24951">MKLALSLLSLTRANPPETPPGKVFADAYQQVGEYLHENWPVFKDFVDNLNTSFLEPVWDFCHDELEIDYDISLEQESFIGCGVAFAAYYGDFHLSFPYWGDFFDAMWEKADWDHNGAVDWDEWRYTEAVLAAIYSQVTFGYSDSNHDDVLDMMEFGIFFEQQSRLLEEISPDPAQTMNNLWLESQLDDDSETLNKRETALFWIHYWNLLINES</sequence>
<protein>
    <submittedName>
        <fullName evidence="2">Oidioi.mRNA.OKI2018_I69.chr1.g2427.t1.cds</fullName>
    </submittedName>
</protein>
<dbReference type="SUPFAM" id="SSF47473">
    <property type="entry name" value="EF-hand"/>
    <property type="match status" value="1"/>
</dbReference>
<keyword evidence="1" id="KW-0106">Calcium</keyword>
<dbReference type="PROSITE" id="PS00018">
    <property type="entry name" value="EF_HAND_1"/>
    <property type="match status" value="1"/>
</dbReference>
<keyword evidence="3" id="KW-1185">Reference proteome</keyword>
<dbReference type="InterPro" id="IPR018247">
    <property type="entry name" value="EF_Hand_1_Ca_BS"/>
</dbReference>
<proteinExistence type="predicted"/>
<accession>A0ABN7SW92</accession>
<gene>
    <name evidence="2" type="ORF">OKIOD_LOCUS11192</name>
</gene>
<evidence type="ECO:0000313" key="2">
    <source>
        <dbReference type="EMBL" id="CAG5105760.1"/>
    </source>
</evidence>
<reference evidence="2 3" key="1">
    <citation type="submission" date="2021-04" db="EMBL/GenBank/DDBJ databases">
        <authorList>
            <person name="Bliznina A."/>
        </authorList>
    </citation>
    <scope>NUCLEOTIDE SEQUENCE [LARGE SCALE GENOMIC DNA]</scope>
</reference>
<dbReference type="Proteomes" id="UP001158576">
    <property type="component" value="Chromosome 1"/>
</dbReference>
<evidence type="ECO:0000313" key="3">
    <source>
        <dbReference type="Proteomes" id="UP001158576"/>
    </source>
</evidence>
<dbReference type="InterPro" id="IPR011992">
    <property type="entry name" value="EF-hand-dom_pair"/>
</dbReference>
<organism evidence="2 3">
    <name type="scientific">Oikopleura dioica</name>
    <name type="common">Tunicate</name>
    <dbReference type="NCBI Taxonomy" id="34765"/>
    <lineage>
        <taxon>Eukaryota</taxon>
        <taxon>Metazoa</taxon>
        <taxon>Chordata</taxon>
        <taxon>Tunicata</taxon>
        <taxon>Appendicularia</taxon>
        <taxon>Copelata</taxon>
        <taxon>Oikopleuridae</taxon>
        <taxon>Oikopleura</taxon>
    </lineage>
</organism>